<proteinExistence type="inferred from homology"/>
<evidence type="ECO:0000256" key="7">
    <source>
        <dbReference type="ARBA" id="ARBA00023077"/>
    </source>
</evidence>
<feature type="domain" description="TonB-dependent receptor plug" evidence="15">
    <location>
        <begin position="56"/>
        <end position="165"/>
    </location>
</feature>
<keyword evidence="6" id="KW-0406">Ion transport</keyword>
<feature type="chain" id="PRO_5046847373" evidence="13">
    <location>
        <begin position="36"/>
        <end position="678"/>
    </location>
</feature>
<dbReference type="EMBL" id="BAAAZT010000015">
    <property type="protein sequence ID" value="GAA3896001.1"/>
    <property type="molecule type" value="Genomic_DNA"/>
</dbReference>
<dbReference type="InterPro" id="IPR039426">
    <property type="entry name" value="TonB-dep_rcpt-like"/>
</dbReference>
<evidence type="ECO:0000259" key="15">
    <source>
        <dbReference type="Pfam" id="PF07715"/>
    </source>
</evidence>
<keyword evidence="8 10" id="KW-0472">Membrane</keyword>
<evidence type="ECO:0000259" key="14">
    <source>
        <dbReference type="Pfam" id="PF00593"/>
    </source>
</evidence>
<keyword evidence="7 11" id="KW-0798">TonB box</keyword>
<feature type="region of interest" description="Disordered" evidence="12">
    <location>
        <begin position="117"/>
        <end position="136"/>
    </location>
</feature>
<evidence type="ECO:0000256" key="5">
    <source>
        <dbReference type="ARBA" id="ARBA00022729"/>
    </source>
</evidence>
<evidence type="ECO:0000313" key="17">
    <source>
        <dbReference type="Proteomes" id="UP001500133"/>
    </source>
</evidence>
<feature type="domain" description="TonB-dependent receptor-like beta-barrel" evidence="14">
    <location>
        <begin position="215"/>
        <end position="650"/>
    </location>
</feature>
<reference evidence="17" key="1">
    <citation type="journal article" date="2019" name="Int. J. Syst. Evol. Microbiol.">
        <title>The Global Catalogue of Microorganisms (GCM) 10K type strain sequencing project: providing services to taxonomists for standard genome sequencing and annotation.</title>
        <authorList>
            <consortium name="The Broad Institute Genomics Platform"/>
            <consortium name="The Broad Institute Genome Sequencing Center for Infectious Disease"/>
            <person name="Wu L."/>
            <person name="Ma J."/>
        </authorList>
    </citation>
    <scope>NUCLEOTIDE SEQUENCE [LARGE SCALE GENOMIC DNA]</scope>
    <source>
        <strain evidence="17">JCM 16914</strain>
    </source>
</reference>
<keyword evidence="4 10" id="KW-0812">Transmembrane</keyword>
<keyword evidence="9 10" id="KW-0998">Cell outer membrane</keyword>
<dbReference type="Gene3D" id="2.40.170.20">
    <property type="entry name" value="TonB-dependent receptor, beta-barrel domain"/>
    <property type="match status" value="1"/>
</dbReference>
<name>A0ABP7LAF4_9GAMM</name>
<keyword evidence="17" id="KW-1185">Reference proteome</keyword>
<gene>
    <name evidence="16" type="primary">yuiR</name>
    <name evidence="16" type="ORF">GCM10022228_03680</name>
</gene>
<dbReference type="InterPro" id="IPR012910">
    <property type="entry name" value="Plug_dom"/>
</dbReference>
<comment type="caution">
    <text evidence="16">The sequence shown here is derived from an EMBL/GenBank/DDBJ whole genome shotgun (WGS) entry which is preliminary data.</text>
</comment>
<evidence type="ECO:0000256" key="6">
    <source>
        <dbReference type="ARBA" id="ARBA00023065"/>
    </source>
</evidence>
<dbReference type="InterPro" id="IPR000531">
    <property type="entry name" value="Beta-barrel_TonB"/>
</dbReference>
<keyword evidence="5 13" id="KW-0732">Signal</keyword>
<keyword evidence="3 10" id="KW-1134">Transmembrane beta strand</keyword>
<feature type="signal peptide" evidence="13">
    <location>
        <begin position="1"/>
        <end position="35"/>
    </location>
</feature>
<dbReference type="Pfam" id="PF07715">
    <property type="entry name" value="Plug"/>
    <property type="match status" value="1"/>
</dbReference>
<feature type="compositionally biased region" description="Basic and acidic residues" evidence="12">
    <location>
        <begin position="273"/>
        <end position="287"/>
    </location>
</feature>
<organism evidence="16 17">
    <name type="scientific">Halomonas cibimaris</name>
    <dbReference type="NCBI Taxonomy" id="657012"/>
    <lineage>
        <taxon>Bacteria</taxon>
        <taxon>Pseudomonadati</taxon>
        <taxon>Pseudomonadota</taxon>
        <taxon>Gammaproteobacteria</taxon>
        <taxon>Oceanospirillales</taxon>
        <taxon>Halomonadaceae</taxon>
        <taxon>Halomonas</taxon>
    </lineage>
</organism>
<dbReference type="Pfam" id="PF00593">
    <property type="entry name" value="TonB_dep_Rec_b-barrel"/>
    <property type="match status" value="1"/>
</dbReference>
<protein>
    <submittedName>
        <fullName evidence="16">Colicin FY TonB-dependent receptor YuiR</fullName>
    </submittedName>
</protein>
<evidence type="ECO:0000256" key="11">
    <source>
        <dbReference type="RuleBase" id="RU003357"/>
    </source>
</evidence>
<sequence>MSFLPPRQALRPHSRFSQRGLALAMAGLASAAVQAQDTAKLDDVVVTATGHQQQTKNAPASISVIDRQTLEDKAYRDVTDALKNVPGVIVTGGGSSKDISLRGMGAKYTLMLVDGKRQGSRETRPGSDGPGIEQGWLPPLSAIERIEVIRGPMSSLYGSDALGGVINIITRSVEREWGGSVTVDTTIQEDADSGDRQQSRFYVGGPLTEDVLGLKVYGQYTQRDEDRIVNGYSDQRLANATAELSWNVSEDHDLSLEAGYSEQERTTNPGKSIAEEGRRGPNTRSTDEYDRRHYTLSHQGSWDIGTSDSYVQHEKVRNPSARGGIDYENTVFNTQTVLPLGMHMLTLGGQYGAQKLTSQGNTLADGEGQIDRWQWALFVEDEWMLTEDFALTGGARLNKDENYGTHWTPRLYGVWNTTPQWTIKGGVTSGYRAPDLRYTAPSWGQATGGPGGNALLIGNPDLEPEKSLNKELGVRWDSDGGVQAGLTVFHNKFKDKIAEDPVCYSGAYRGDDVAPECIVAGDDHEYAYIDTRKNIDKAVTQGIEATLTLPLAETYSLTASYTYTDSEQKSGDDKGASLNNLPEHMANATLDWAPQGPLSAWTRVNFRGRSSGAPQFHGSSGREIPSYTFVDVGTTYQLTPSAKLFGGVYNALDKNVNYADFEKVLDGRRYNLGLTVAF</sequence>
<feature type="region of interest" description="Disordered" evidence="12">
    <location>
        <begin position="258"/>
        <end position="287"/>
    </location>
</feature>
<dbReference type="InterPro" id="IPR037066">
    <property type="entry name" value="Plug_dom_sf"/>
</dbReference>
<comment type="subcellular location">
    <subcellularLocation>
        <location evidence="1 10">Cell outer membrane</location>
        <topology evidence="1 10">Multi-pass membrane protein</topology>
    </subcellularLocation>
</comment>
<evidence type="ECO:0000256" key="2">
    <source>
        <dbReference type="ARBA" id="ARBA00022448"/>
    </source>
</evidence>
<dbReference type="PANTHER" id="PTHR30069">
    <property type="entry name" value="TONB-DEPENDENT OUTER MEMBRANE RECEPTOR"/>
    <property type="match status" value="1"/>
</dbReference>
<evidence type="ECO:0000256" key="1">
    <source>
        <dbReference type="ARBA" id="ARBA00004571"/>
    </source>
</evidence>
<keyword evidence="16" id="KW-0675">Receptor</keyword>
<dbReference type="Proteomes" id="UP001500133">
    <property type="component" value="Unassembled WGS sequence"/>
</dbReference>
<evidence type="ECO:0000256" key="13">
    <source>
        <dbReference type="SAM" id="SignalP"/>
    </source>
</evidence>
<keyword evidence="2 10" id="KW-0813">Transport</keyword>
<evidence type="ECO:0000256" key="3">
    <source>
        <dbReference type="ARBA" id="ARBA00022452"/>
    </source>
</evidence>
<dbReference type="RefSeq" id="WP_344701722.1">
    <property type="nucleotide sequence ID" value="NZ_BAAAZT010000015.1"/>
</dbReference>
<evidence type="ECO:0000256" key="8">
    <source>
        <dbReference type="ARBA" id="ARBA00023136"/>
    </source>
</evidence>
<comment type="similarity">
    <text evidence="10 11">Belongs to the TonB-dependent receptor family.</text>
</comment>
<dbReference type="SUPFAM" id="SSF56935">
    <property type="entry name" value="Porins"/>
    <property type="match status" value="1"/>
</dbReference>
<dbReference type="CDD" id="cd01347">
    <property type="entry name" value="ligand_gated_channel"/>
    <property type="match status" value="1"/>
</dbReference>
<dbReference type="Gene3D" id="2.170.130.10">
    <property type="entry name" value="TonB-dependent receptor, plug domain"/>
    <property type="match status" value="1"/>
</dbReference>
<evidence type="ECO:0000256" key="9">
    <source>
        <dbReference type="ARBA" id="ARBA00023237"/>
    </source>
</evidence>
<evidence type="ECO:0000256" key="10">
    <source>
        <dbReference type="PROSITE-ProRule" id="PRU01360"/>
    </source>
</evidence>
<dbReference type="InterPro" id="IPR036942">
    <property type="entry name" value="Beta-barrel_TonB_sf"/>
</dbReference>
<dbReference type="PROSITE" id="PS52016">
    <property type="entry name" value="TONB_DEPENDENT_REC_3"/>
    <property type="match status" value="1"/>
</dbReference>
<accession>A0ABP7LAF4</accession>
<evidence type="ECO:0000256" key="12">
    <source>
        <dbReference type="SAM" id="MobiDB-lite"/>
    </source>
</evidence>
<evidence type="ECO:0000313" key="16">
    <source>
        <dbReference type="EMBL" id="GAA3896001.1"/>
    </source>
</evidence>
<evidence type="ECO:0000256" key="4">
    <source>
        <dbReference type="ARBA" id="ARBA00022692"/>
    </source>
</evidence>
<dbReference type="PANTHER" id="PTHR30069:SF53">
    <property type="entry name" value="COLICIN I RECEPTOR-RELATED"/>
    <property type="match status" value="1"/>
</dbReference>